<dbReference type="PIRSF" id="PIRSF001549">
    <property type="entry name" value="His-tRNA_synth"/>
    <property type="match status" value="1"/>
</dbReference>
<dbReference type="InterPro" id="IPR045864">
    <property type="entry name" value="aa-tRNA-synth_II/BPL/LPL"/>
</dbReference>
<comment type="caution">
    <text evidence="6">The sequence shown here is derived from an EMBL/GenBank/DDBJ whole genome shotgun (WGS) entry which is preliminary data.</text>
</comment>
<dbReference type="CDD" id="cd00773">
    <property type="entry name" value="HisRS-like_core"/>
    <property type="match status" value="1"/>
</dbReference>
<dbReference type="EC" id="6.1.1.21" evidence="2"/>
<gene>
    <name evidence="6" type="primary">SYHC</name>
    <name evidence="6" type="ORF">TCON_1232</name>
</gene>
<keyword evidence="6" id="KW-0436">Ligase</keyword>
<proteinExistence type="inferred from homology"/>
<dbReference type="SUPFAM" id="SSF52954">
    <property type="entry name" value="Class II aaRS ABD-related"/>
    <property type="match status" value="1"/>
</dbReference>
<keyword evidence="3" id="KW-0547">Nucleotide-binding</keyword>
<evidence type="ECO:0000256" key="4">
    <source>
        <dbReference type="ARBA" id="ARBA00047639"/>
    </source>
</evidence>
<organism evidence="6 7">
    <name type="scientific">Astathelohania contejeani</name>
    <dbReference type="NCBI Taxonomy" id="164912"/>
    <lineage>
        <taxon>Eukaryota</taxon>
        <taxon>Fungi</taxon>
        <taxon>Fungi incertae sedis</taxon>
        <taxon>Microsporidia</taxon>
        <taxon>Astathelohaniidae</taxon>
        <taxon>Astathelohania</taxon>
    </lineage>
</organism>
<evidence type="ECO:0000313" key="7">
    <source>
        <dbReference type="Proteomes" id="UP001516464"/>
    </source>
</evidence>
<comment type="similarity">
    <text evidence="1">Belongs to the class-II aminoacyl-tRNA synthetase family.</text>
</comment>
<evidence type="ECO:0000256" key="2">
    <source>
        <dbReference type="ARBA" id="ARBA00012815"/>
    </source>
</evidence>
<sequence>MIDLRTCKGTIDYNTKESKIFESIINTTIKIFKQHGASPIDTPTFELRNILLNKYGEDSKLIYDLADQGGDIASLRYDLTVSFARFLAMNRISKIRRYQIGKVFRRDQPAVTRGRLREFTQCDFDIAGKYMPMTADAEILKIVISCLDAYNLGPSCIRINHRGLLAAIFKYSGVDSSLFATACSTLDKADKLSWSSLKEEFITKGLTEFQINEIEKYIKIEGDALEIIKTMPVAALCEKEIKELDLLYKYLKIYNIHTRVNLDFSLARGLDYYTGLIFEAKYINHSDVGSVCGGGRYDNLVDDLIVASGGKALDVPCVGFSMGLARIYSLINKDNVKDNDILVFVGSSGGLFLEERMSILNLLWAGGIPSITYYTSRSNFGDQMKACKKQMIDVMVIVGENELREESVHVLVNDEKSIVKINKLVDFINKLNII</sequence>
<evidence type="ECO:0000259" key="5">
    <source>
        <dbReference type="PROSITE" id="PS50862"/>
    </source>
</evidence>
<evidence type="ECO:0000256" key="1">
    <source>
        <dbReference type="ARBA" id="ARBA00008226"/>
    </source>
</evidence>
<protein>
    <recommendedName>
        <fullName evidence="2">histidine--tRNA ligase</fullName>
        <ecNumber evidence="2">6.1.1.21</ecNumber>
    </recommendedName>
</protein>
<dbReference type="GO" id="GO:0016874">
    <property type="term" value="F:ligase activity"/>
    <property type="evidence" value="ECO:0007669"/>
    <property type="project" value="UniProtKB-KW"/>
</dbReference>
<dbReference type="Gene3D" id="3.30.930.10">
    <property type="entry name" value="Bira Bifunctional Protein, Domain 2"/>
    <property type="match status" value="1"/>
</dbReference>
<dbReference type="InterPro" id="IPR006195">
    <property type="entry name" value="aa-tRNA-synth_II"/>
</dbReference>
<name>A0ABQ7HZH5_9MICR</name>
<comment type="catalytic activity">
    <reaction evidence="4">
        <text>tRNA(His) + L-histidine + ATP = L-histidyl-tRNA(His) + AMP + diphosphate + H(+)</text>
        <dbReference type="Rhea" id="RHEA:17313"/>
        <dbReference type="Rhea" id="RHEA-COMP:9665"/>
        <dbReference type="Rhea" id="RHEA-COMP:9689"/>
        <dbReference type="ChEBI" id="CHEBI:15378"/>
        <dbReference type="ChEBI" id="CHEBI:30616"/>
        <dbReference type="ChEBI" id="CHEBI:33019"/>
        <dbReference type="ChEBI" id="CHEBI:57595"/>
        <dbReference type="ChEBI" id="CHEBI:78442"/>
        <dbReference type="ChEBI" id="CHEBI:78527"/>
        <dbReference type="ChEBI" id="CHEBI:456215"/>
        <dbReference type="EC" id="6.1.1.21"/>
    </reaction>
</comment>
<dbReference type="EMBL" id="SBIQ01000074">
    <property type="protein sequence ID" value="KAF7683561.1"/>
    <property type="molecule type" value="Genomic_DNA"/>
</dbReference>
<evidence type="ECO:0000313" key="6">
    <source>
        <dbReference type="EMBL" id="KAF7683561.1"/>
    </source>
</evidence>
<dbReference type="Proteomes" id="UP001516464">
    <property type="component" value="Unassembled WGS sequence"/>
</dbReference>
<dbReference type="Pfam" id="PF13393">
    <property type="entry name" value="tRNA-synt_His"/>
    <property type="match status" value="1"/>
</dbReference>
<dbReference type="InterPro" id="IPR036621">
    <property type="entry name" value="Anticodon-bd_dom_sf"/>
</dbReference>
<keyword evidence="7" id="KW-1185">Reference proteome</keyword>
<dbReference type="InterPro" id="IPR041715">
    <property type="entry name" value="HisRS-like_core"/>
</dbReference>
<dbReference type="PANTHER" id="PTHR11476:SF7">
    <property type="entry name" value="HISTIDINE--TRNA LIGASE"/>
    <property type="match status" value="1"/>
</dbReference>
<dbReference type="SUPFAM" id="SSF55681">
    <property type="entry name" value="Class II aaRS and biotin synthetases"/>
    <property type="match status" value="1"/>
</dbReference>
<dbReference type="InterPro" id="IPR004516">
    <property type="entry name" value="HisRS/HisZ"/>
</dbReference>
<reference evidence="6 7" key="1">
    <citation type="submission" date="2019-01" db="EMBL/GenBank/DDBJ databases">
        <title>Genomes sequencing and comparative genomics of infectious freshwater microsporidia, Cucumispora dikerogammari and Thelohania contejeani.</title>
        <authorList>
            <person name="Cormier A."/>
            <person name="Giraud I."/>
            <person name="Wattier R."/>
            <person name="Teixeira M."/>
            <person name="Grandjean F."/>
            <person name="Rigaud T."/>
            <person name="Cordaux R."/>
        </authorList>
    </citation>
    <scope>NUCLEOTIDE SEQUENCE [LARGE SCALE GENOMIC DNA]</scope>
    <source>
        <strain evidence="6">T1</strain>
        <tissue evidence="6">Spores</tissue>
    </source>
</reference>
<evidence type="ECO:0000256" key="3">
    <source>
        <dbReference type="ARBA" id="ARBA00022741"/>
    </source>
</evidence>
<dbReference type="PANTHER" id="PTHR11476">
    <property type="entry name" value="HISTIDYL-TRNA SYNTHETASE"/>
    <property type="match status" value="1"/>
</dbReference>
<dbReference type="PROSITE" id="PS50862">
    <property type="entry name" value="AA_TRNA_LIGASE_II"/>
    <property type="match status" value="1"/>
</dbReference>
<dbReference type="Pfam" id="PF03129">
    <property type="entry name" value="HGTP_anticodon"/>
    <property type="match status" value="1"/>
</dbReference>
<dbReference type="Gene3D" id="3.40.50.800">
    <property type="entry name" value="Anticodon-binding domain"/>
    <property type="match status" value="1"/>
</dbReference>
<feature type="domain" description="Aminoacyl-transfer RNA synthetases class-II family profile" evidence="5">
    <location>
        <begin position="9"/>
        <end position="331"/>
    </location>
</feature>
<dbReference type="InterPro" id="IPR004154">
    <property type="entry name" value="Anticodon-bd"/>
</dbReference>
<accession>A0ABQ7HZH5</accession>